<dbReference type="InterPro" id="IPR012337">
    <property type="entry name" value="RNaseH-like_sf"/>
</dbReference>
<feature type="region of interest" description="Disordered" evidence="9">
    <location>
        <begin position="99"/>
        <end position="120"/>
    </location>
</feature>
<dbReference type="GO" id="GO:0009791">
    <property type="term" value="P:post-embryonic development"/>
    <property type="evidence" value="ECO:0007669"/>
    <property type="project" value="UniProtKB-ARBA"/>
</dbReference>
<dbReference type="SMART" id="SM00614">
    <property type="entry name" value="ZnF_BED"/>
    <property type="match status" value="1"/>
</dbReference>
<dbReference type="EMBL" id="GBXI01017527">
    <property type="protein sequence ID" value="JAC96764.1"/>
    <property type="molecule type" value="Transcribed_RNA"/>
</dbReference>
<evidence type="ECO:0000256" key="8">
    <source>
        <dbReference type="PROSITE-ProRule" id="PRU00027"/>
    </source>
</evidence>
<evidence type="ECO:0000313" key="11">
    <source>
        <dbReference type="EMBL" id="JAC96764.1"/>
    </source>
</evidence>
<comment type="subcellular location">
    <subcellularLocation>
        <location evidence="1">Nucleus</location>
    </subcellularLocation>
</comment>
<dbReference type="Pfam" id="PF02892">
    <property type="entry name" value="zf-BED"/>
    <property type="match status" value="1"/>
</dbReference>
<reference evidence="11" key="2">
    <citation type="journal article" date="2015" name="Gigascience">
        <title>Reconstructing a comprehensive transcriptome assembly of a white-pupal translocated strain of the pest fruit fly Bactrocera cucurbitae.</title>
        <authorList>
            <person name="Sim S.B."/>
            <person name="Calla B."/>
            <person name="Hall B."/>
            <person name="DeRego T."/>
            <person name="Geib S.M."/>
        </authorList>
    </citation>
    <scope>NUCLEOTIDE SEQUENCE</scope>
</reference>
<evidence type="ECO:0000256" key="6">
    <source>
        <dbReference type="ARBA" id="ARBA00023163"/>
    </source>
</evidence>
<dbReference type="InterPro" id="IPR036236">
    <property type="entry name" value="Znf_C2H2_sf"/>
</dbReference>
<organism evidence="11">
    <name type="scientific">Zeugodacus cucurbitae</name>
    <name type="common">Melon fruit fly</name>
    <name type="synonym">Bactrocera cucurbitae</name>
    <dbReference type="NCBI Taxonomy" id="28588"/>
    <lineage>
        <taxon>Eukaryota</taxon>
        <taxon>Metazoa</taxon>
        <taxon>Ecdysozoa</taxon>
        <taxon>Arthropoda</taxon>
        <taxon>Hexapoda</taxon>
        <taxon>Insecta</taxon>
        <taxon>Pterygota</taxon>
        <taxon>Neoptera</taxon>
        <taxon>Endopterygota</taxon>
        <taxon>Diptera</taxon>
        <taxon>Brachycera</taxon>
        <taxon>Muscomorpha</taxon>
        <taxon>Tephritoidea</taxon>
        <taxon>Tephritidae</taxon>
        <taxon>Zeugodacus</taxon>
        <taxon>Zeugodacus</taxon>
    </lineage>
</organism>
<evidence type="ECO:0000256" key="3">
    <source>
        <dbReference type="ARBA" id="ARBA00022771"/>
    </source>
</evidence>
<feature type="domain" description="BED-type" evidence="10">
    <location>
        <begin position="30"/>
        <end position="88"/>
    </location>
</feature>
<keyword evidence="3 8" id="KW-0863">Zinc-finger</keyword>
<dbReference type="PANTHER" id="PTHR46481:SF10">
    <property type="entry name" value="ZINC FINGER BED DOMAIN-CONTAINING PROTEIN 39"/>
    <property type="match status" value="1"/>
</dbReference>
<protein>
    <submittedName>
        <fullName evidence="11">Zinc finger BED domain-containing protein 1</fullName>
    </submittedName>
</protein>
<accession>A0A0A1WE74</accession>
<dbReference type="AlphaFoldDB" id="A0A0A1WE74"/>
<dbReference type="GO" id="GO:0005634">
    <property type="term" value="C:nucleus"/>
    <property type="evidence" value="ECO:0007669"/>
    <property type="project" value="UniProtKB-SubCell"/>
</dbReference>
<dbReference type="InterPro" id="IPR003656">
    <property type="entry name" value="Znf_BED"/>
</dbReference>
<evidence type="ECO:0000256" key="7">
    <source>
        <dbReference type="ARBA" id="ARBA00023242"/>
    </source>
</evidence>
<gene>
    <name evidence="11" type="primary">ZBED1_9</name>
    <name evidence="11" type="ORF">g.924</name>
</gene>
<dbReference type="CTD" id="34328"/>
<dbReference type="PROSITE" id="PS50808">
    <property type="entry name" value="ZF_BED"/>
    <property type="match status" value="1"/>
</dbReference>
<keyword evidence="6" id="KW-0804">Transcription</keyword>
<keyword evidence="4" id="KW-0862">Zinc</keyword>
<proteinExistence type="predicted"/>
<dbReference type="GO" id="GO:0008270">
    <property type="term" value="F:zinc ion binding"/>
    <property type="evidence" value="ECO:0007669"/>
    <property type="project" value="UniProtKB-KW"/>
</dbReference>
<reference evidence="11" key="1">
    <citation type="submission" date="2014-11" db="EMBL/GenBank/DDBJ databases">
        <authorList>
            <person name="Geib S."/>
        </authorList>
    </citation>
    <scope>NUCLEOTIDE SEQUENCE</scope>
</reference>
<keyword evidence="2" id="KW-0479">Metal-binding</keyword>
<name>A0A0A1WE74_ZEUCU</name>
<dbReference type="SUPFAM" id="SSF57667">
    <property type="entry name" value="beta-beta-alpha zinc fingers"/>
    <property type="match status" value="1"/>
</dbReference>
<dbReference type="GO" id="GO:0003677">
    <property type="term" value="F:DNA binding"/>
    <property type="evidence" value="ECO:0007669"/>
    <property type="project" value="InterPro"/>
</dbReference>
<sequence length="702" mass="80308">MSDPLQKSGRMAVVSQELSDLKFVKLHSPKMKSVYWQHFGFPTNEHDRIITKQNVVCTLCHKVLTNHGNTTNLRAHLQHRHKDIFQKICIENGIRIPPRRPLTKAGSSSTGPGRMPIKRDPLRHKVKMECRDSIQDTSNTGSLQGEEPSMLYETMVPMTYEDDDVIDNDHFVKVEVSGSGTASGLKTKSSTNEHSTMEVITMDAKYTSTTNYRSEMGEMVNQYQLQDALVNMVINDVRNVDTLYDQGMSLFIRTLCGNVELPSDKKIETLIRELHSDKLTTLSSQIKMHSQIKPYSLGFEIWKNVENKHFMSIYFNYTTDAPEYNLLNQLYCTVEYNKFTSIDEIFEEFNLENCAAAIVSYEYDDYLKHFLKSKNIPIILSYDVTVDKCLKLVFALPDVVSIMEQVKEMIMRYGSEISSKDVDIPTINDEFPWTFYELLKFFSETVSWPEDVDILVASSKAIVDTLNILAITLDTLKGEEIPHSSMLSPITSKIVNKKLALNDTDDELVANIKATISSELQNVVIADHHLTIAALLDPRFHRLTTVKNLGKCIQILNSKYNQMHQQDGGNVPVAKETPELKPASSTSRKSNLEIFFDIQDEPTPVSAPQEDCNIENDLKRYRTEVYVNLDESPFLWWNKLGHVYGSLKRLSPIYQCMPCVVNMNFKKPVKQQIYEQHKRCMLTGTLIDAILFLHNNNDNKFD</sequence>
<evidence type="ECO:0000256" key="9">
    <source>
        <dbReference type="SAM" id="MobiDB-lite"/>
    </source>
</evidence>
<keyword evidence="7" id="KW-0539">Nucleus</keyword>
<dbReference type="SUPFAM" id="SSF53098">
    <property type="entry name" value="Ribonuclease H-like"/>
    <property type="match status" value="1"/>
</dbReference>
<evidence type="ECO:0000256" key="2">
    <source>
        <dbReference type="ARBA" id="ARBA00022723"/>
    </source>
</evidence>
<dbReference type="InterPro" id="IPR052035">
    <property type="entry name" value="ZnF_BED_domain_contain"/>
</dbReference>
<evidence type="ECO:0000256" key="5">
    <source>
        <dbReference type="ARBA" id="ARBA00023015"/>
    </source>
</evidence>
<keyword evidence="5" id="KW-0805">Transcription regulation</keyword>
<evidence type="ECO:0000256" key="1">
    <source>
        <dbReference type="ARBA" id="ARBA00004123"/>
    </source>
</evidence>
<dbReference type="PANTHER" id="PTHR46481">
    <property type="entry name" value="ZINC FINGER BED DOMAIN-CONTAINING PROTEIN 4"/>
    <property type="match status" value="1"/>
</dbReference>
<evidence type="ECO:0000259" key="10">
    <source>
        <dbReference type="PROSITE" id="PS50808"/>
    </source>
</evidence>
<dbReference type="GeneID" id="105217967"/>
<dbReference type="OrthoDB" id="1607513at2759"/>
<evidence type="ECO:0000256" key="4">
    <source>
        <dbReference type="ARBA" id="ARBA00022833"/>
    </source>
</evidence>